<evidence type="ECO:0000313" key="1">
    <source>
        <dbReference type="EnsemblPlants" id="Solyc10g036830.1.1.1"/>
    </source>
</evidence>
<keyword evidence="2" id="KW-1185">Reference proteome</keyword>
<dbReference type="EnsemblPlants" id="Solyc10g036830.1.1">
    <property type="protein sequence ID" value="Solyc10g036830.1.1.1"/>
    <property type="gene ID" value="Solyc10g036830.1"/>
</dbReference>
<organism evidence="1">
    <name type="scientific">Solanum lycopersicum</name>
    <name type="common">Tomato</name>
    <name type="synonym">Lycopersicon esculentum</name>
    <dbReference type="NCBI Taxonomy" id="4081"/>
    <lineage>
        <taxon>Eukaryota</taxon>
        <taxon>Viridiplantae</taxon>
        <taxon>Streptophyta</taxon>
        <taxon>Embryophyta</taxon>
        <taxon>Tracheophyta</taxon>
        <taxon>Spermatophyta</taxon>
        <taxon>Magnoliopsida</taxon>
        <taxon>eudicotyledons</taxon>
        <taxon>Gunneridae</taxon>
        <taxon>Pentapetalae</taxon>
        <taxon>asterids</taxon>
        <taxon>lamiids</taxon>
        <taxon>Solanales</taxon>
        <taxon>Solanaceae</taxon>
        <taxon>Solanoideae</taxon>
        <taxon>Solaneae</taxon>
        <taxon>Solanum</taxon>
        <taxon>Solanum subgen. Lycopersicon</taxon>
    </lineage>
</organism>
<dbReference type="Proteomes" id="UP000004994">
    <property type="component" value="Chromosome 10"/>
</dbReference>
<protein>
    <submittedName>
        <fullName evidence="1">Uncharacterized protein</fullName>
    </submittedName>
</protein>
<dbReference type="PaxDb" id="4081-Solyc10g036830.1.1"/>
<reference evidence="1" key="1">
    <citation type="journal article" date="2012" name="Nature">
        <title>The tomato genome sequence provides insights into fleshy fruit evolution.</title>
        <authorList>
            <consortium name="Tomato Genome Consortium"/>
        </authorList>
    </citation>
    <scope>NUCLEOTIDE SEQUENCE [LARGE SCALE GENOMIC DNA]</scope>
    <source>
        <strain evidence="1">cv. Heinz 1706</strain>
    </source>
</reference>
<dbReference type="InParanoid" id="A0A3Q7J929"/>
<accession>A0A3Q7J929</accession>
<name>A0A3Q7J929_SOLLC</name>
<dbReference type="Gramene" id="Solyc10g036830.1.1">
    <property type="protein sequence ID" value="Solyc10g036830.1.1.1"/>
    <property type="gene ID" value="Solyc10g036830.1"/>
</dbReference>
<sequence>MFISCKGRWPMECDISQVLHAVTWHVCMFQATSANNLQCQQRPTRVILLCVHRLCDFSRGISASAMACVHFPRDNGQWKEATAKACMH</sequence>
<proteinExistence type="predicted"/>
<evidence type="ECO:0000313" key="2">
    <source>
        <dbReference type="Proteomes" id="UP000004994"/>
    </source>
</evidence>
<reference evidence="1" key="2">
    <citation type="submission" date="2019-01" db="UniProtKB">
        <authorList>
            <consortium name="EnsemblPlants"/>
        </authorList>
    </citation>
    <scope>IDENTIFICATION</scope>
    <source>
        <strain evidence="1">cv. Heinz 1706</strain>
    </source>
</reference>
<dbReference type="AlphaFoldDB" id="A0A3Q7J929"/>